<dbReference type="SUPFAM" id="SSF51161">
    <property type="entry name" value="Trimeric LpxA-like enzymes"/>
    <property type="match status" value="1"/>
</dbReference>
<dbReference type="InterPro" id="IPR011004">
    <property type="entry name" value="Trimer_LpxA-like_sf"/>
</dbReference>
<proteinExistence type="predicted"/>
<evidence type="ECO:0000313" key="3">
    <source>
        <dbReference type="Proteomes" id="UP000602647"/>
    </source>
</evidence>
<dbReference type="Proteomes" id="UP000602647">
    <property type="component" value="Unassembled WGS sequence"/>
</dbReference>
<dbReference type="InterPro" id="IPR050179">
    <property type="entry name" value="Trans_hexapeptide_repeat"/>
</dbReference>
<organism evidence="2 3">
    <name type="scientific">Zhenpiania hominis</name>
    <dbReference type="NCBI Taxonomy" id="2763644"/>
    <lineage>
        <taxon>Bacteria</taxon>
        <taxon>Bacillati</taxon>
        <taxon>Bacillota</taxon>
        <taxon>Clostridia</taxon>
        <taxon>Peptostreptococcales</taxon>
        <taxon>Anaerovoracaceae</taxon>
        <taxon>Zhenpiania</taxon>
    </lineage>
</organism>
<feature type="domain" description="PglD N-terminal" evidence="1">
    <location>
        <begin position="4"/>
        <end position="79"/>
    </location>
</feature>
<sequence length="170" mass="18137">MGKRLLILGAGGHGKVVREVALSILGIDGTPVYETVDFLDDEEENAIGTITDMEKFRNCYSEVFCGIGNNPIRKQLLKQAEEMGFSIPVLIHSSAYISPSAALEAGTVVEPKAIINANSIVRKGCIISVGAIIDHDVEIGEFSHVNAGAIVKAGTRVERGKKLEAGEVVF</sequence>
<evidence type="ECO:0000259" key="1">
    <source>
        <dbReference type="Pfam" id="PF17836"/>
    </source>
</evidence>
<reference evidence="2" key="1">
    <citation type="submission" date="2020-08" db="EMBL/GenBank/DDBJ databases">
        <title>Genome public.</title>
        <authorList>
            <person name="Liu C."/>
            <person name="Sun Q."/>
        </authorList>
    </citation>
    <scope>NUCLEOTIDE SEQUENCE</scope>
    <source>
        <strain evidence="2">BX12</strain>
    </source>
</reference>
<dbReference type="Gene3D" id="3.40.50.20">
    <property type="match status" value="1"/>
</dbReference>
<dbReference type="AlphaFoldDB" id="A0A923NR09"/>
<dbReference type="InterPro" id="IPR041561">
    <property type="entry name" value="PglD_N"/>
</dbReference>
<dbReference type="Pfam" id="PF17836">
    <property type="entry name" value="PglD_N"/>
    <property type="match status" value="1"/>
</dbReference>
<gene>
    <name evidence="2" type="ORF">H9L42_14830</name>
</gene>
<accession>A0A923NR09</accession>
<protein>
    <recommendedName>
        <fullName evidence="1">PglD N-terminal domain-containing protein</fullName>
    </recommendedName>
</protein>
<dbReference type="EMBL" id="JACRYT010000025">
    <property type="protein sequence ID" value="MBC6681095.1"/>
    <property type="molecule type" value="Genomic_DNA"/>
</dbReference>
<comment type="caution">
    <text evidence="2">The sequence shown here is derived from an EMBL/GenBank/DDBJ whole genome shotgun (WGS) entry which is preliminary data.</text>
</comment>
<dbReference type="Gene3D" id="2.160.10.10">
    <property type="entry name" value="Hexapeptide repeat proteins"/>
    <property type="match status" value="1"/>
</dbReference>
<dbReference type="RefSeq" id="WP_187304192.1">
    <property type="nucleotide sequence ID" value="NZ_JACRYT010000025.1"/>
</dbReference>
<evidence type="ECO:0000313" key="2">
    <source>
        <dbReference type="EMBL" id="MBC6681095.1"/>
    </source>
</evidence>
<dbReference type="PANTHER" id="PTHR43300:SF7">
    <property type="entry name" value="UDP-N-ACETYLBACILLOSAMINE N-ACETYLTRANSFERASE"/>
    <property type="match status" value="1"/>
</dbReference>
<name>A0A923NR09_9FIRM</name>
<dbReference type="PANTHER" id="PTHR43300">
    <property type="entry name" value="ACETYLTRANSFERASE"/>
    <property type="match status" value="1"/>
</dbReference>
<keyword evidence="3" id="KW-1185">Reference proteome</keyword>